<accession>A0AAW9WFJ0</accession>
<dbReference type="PANTHER" id="PTHR42693">
    <property type="entry name" value="ARYLSULFATASE FAMILY MEMBER"/>
    <property type="match status" value="1"/>
</dbReference>
<keyword evidence="3 6" id="KW-0378">Hydrolase</keyword>
<dbReference type="SUPFAM" id="SSF53649">
    <property type="entry name" value="Alkaline phosphatase-like"/>
    <property type="match status" value="1"/>
</dbReference>
<dbReference type="GO" id="GO:0004065">
    <property type="term" value="F:arylsulfatase activity"/>
    <property type="evidence" value="ECO:0007669"/>
    <property type="project" value="TreeGrafter"/>
</dbReference>
<name>A0AAW9WFJ0_9FIRM</name>
<proteinExistence type="inferred from homology"/>
<dbReference type="PANTHER" id="PTHR42693:SF53">
    <property type="entry name" value="ENDO-4-O-SULFATASE"/>
    <property type="match status" value="1"/>
</dbReference>
<dbReference type="Gene3D" id="3.40.720.10">
    <property type="entry name" value="Alkaline Phosphatase, subunit A"/>
    <property type="match status" value="1"/>
</dbReference>
<reference evidence="6 7" key="1">
    <citation type="submission" date="2019-09" db="EMBL/GenBank/DDBJ databases">
        <title>Draft genome sequencing of Hungatella hathewayi 123Y-2.</title>
        <authorList>
            <person name="Lv Q."/>
            <person name="Li S."/>
        </authorList>
    </citation>
    <scope>NUCLEOTIDE SEQUENCE [LARGE SCALE GENOMIC DNA]</scope>
    <source>
        <strain evidence="6 7">123Y-2</strain>
    </source>
</reference>
<dbReference type="PROSITE" id="PS00149">
    <property type="entry name" value="SULFATASE_2"/>
    <property type="match status" value="1"/>
</dbReference>
<dbReference type="InterPro" id="IPR017850">
    <property type="entry name" value="Alkaline_phosphatase_core_sf"/>
</dbReference>
<evidence type="ECO:0000256" key="1">
    <source>
        <dbReference type="ARBA" id="ARBA00008779"/>
    </source>
</evidence>
<comment type="similarity">
    <text evidence="1">Belongs to the sulfatase family.</text>
</comment>
<evidence type="ECO:0000256" key="2">
    <source>
        <dbReference type="ARBA" id="ARBA00022723"/>
    </source>
</evidence>
<dbReference type="Pfam" id="PF00884">
    <property type="entry name" value="Sulfatase"/>
    <property type="match status" value="1"/>
</dbReference>
<keyword evidence="4" id="KW-0106">Calcium</keyword>
<dbReference type="Proteomes" id="UP000434223">
    <property type="component" value="Unassembled WGS sequence"/>
</dbReference>
<dbReference type="GO" id="GO:0046872">
    <property type="term" value="F:metal ion binding"/>
    <property type="evidence" value="ECO:0007669"/>
    <property type="project" value="UniProtKB-KW"/>
</dbReference>
<sequence length="535" mass="61920">MNGHSFNFKRSQQMKKPNILLITTDQQRYDTICAMGYDFMETPNLDRLAAEGCCYPNAYSSNPVCMAARHQIITGLTARYHGFDDNYFESDQKTIPFDLPTLPQLLSDAGYDTIAIGKMHFQPCRRHNGFTKMELMEEIPRYLEDDEYAKYLKENGYGHLQSPHGVRHLLYMVPQRSLIPEEHHGSTWVAKRSVYHLKENAGKRPFFLWSSFIAPHPPFDVPEKWADLYKGKELPPLKESKTPISGIAEWKKYIADYPNESYLRRARELYYASISFVDYNIGTILQQLKDMGEYDNTLILFTSDHGEMLGDHGTFQKMLPYDGSVRIPFIMRYPDQLKAGSEDTRFIDINDILPTVLDVAGVPCPNPERLPGESIFAVDGRKDRTVEYVEHSHGKLRWISLITKSYKYNYYYGGCKEEMFDLENDPDETTNLLYHAPAPEALAVKEKLKARLTAIEAQYGLKGCVENGQFVEQEEFKPFKYHENNPPLFPKRQEGDYISLEEEVKRAVAHEDVVKLEELDIPYYEERGVLSREKL</sequence>
<dbReference type="AlphaFoldDB" id="A0AAW9WFJ0"/>
<dbReference type="InterPro" id="IPR000917">
    <property type="entry name" value="Sulfatase_N"/>
</dbReference>
<feature type="domain" description="Sulfatase N-terminal" evidence="5">
    <location>
        <begin position="17"/>
        <end position="362"/>
    </location>
</feature>
<gene>
    <name evidence="6" type="ORF">GNE07_10065</name>
</gene>
<dbReference type="InterPro" id="IPR050738">
    <property type="entry name" value="Sulfatase"/>
</dbReference>
<evidence type="ECO:0000313" key="7">
    <source>
        <dbReference type="Proteomes" id="UP000434223"/>
    </source>
</evidence>
<dbReference type="InterPro" id="IPR024607">
    <property type="entry name" value="Sulfatase_CS"/>
</dbReference>
<keyword evidence="2" id="KW-0479">Metal-binding</keyword>
<evidence type="ECO:0000256" key="4">
    <source>
        <dbReference type="ARBA" id="ARBA00022837"/>
    </source>
</evidence>
<evidence type="ECO:0000259" key="5">
    <source>
        <dbReference type="Pfam" id="PF00884"/>
    </source>
</evidence>
<evidence type="ECO:0000313" key="6">
    <source>
        <dbReference type="EMBL" id="MUB63406.1"/>
    </source>
</evidence>
<organism evidence="6 7">
    <name type="scientific">Hungatella hathewayi</name>
    <dbReference type="NCBI Taxonomy" id="154046"/>
    <lineage>
        <taxon>Bacteria</taxon>
        <taxon>Bacillati</taxon>
        <taxon>Bacillota</taxon>
        <taxon>Clostridia</taxon>
        <taxon>Lachnospirales</taxon>
        <taxon>Lachnospiraceae</taxon>
        <taxon>Hungatella</taxon>
    </lineage>
</organism>
<comment type="caution">
    <text evidence="6">The sequence shown here is derived from an EMBL/GenBank/DDBJ whole genome shotgun (WGS) entry which is preliminary data.</text>
</comment>
<dbReference type="EMBL" id="WNME01000005">
    <property type="protein sequence ID" value="MUB63406.1"/>
    <property type="molecule type" value="Genomic_DNA"/>
</dbReference>
<protein>
    <submittedName>
        <fullName evidence="6">Sulfatase-like hydrolase/transferase</fullName>
    </submittedName>
</protein>
<evidence type="ECO:0000256" key="3">
    <source>
        <dbReference type="ARBA" id="ARBA00022801"/>
    </source>
</evidence>